<feature type="compositionally biased region" description="Low complexity" evidence="1">
    <location>
        <begin position="264"/>
        <end position="276"/>
    </location>
</feature>
<protein>
    <recommendedName>
        <fullName evidence="4">Helix-turn-helix domain-containing protein</fullName>
    </recommendedName>
</protein>
<feature type="compositionally biased region" description="Low complexity" evidence="1">
    <location>
        <begin position="151"/>
        <end position="163"/>
    </location>
</feature>
<keyword evidence="3" id="KW-1185">Reference proteome</keyword>
<dbReference type="RefSeq" id="WP_377547190.1">
    <property type="nucleotide sequence ID" value="NZ_JBHSBN010000011.1"/>
</dbReference>
<evidence type="ECO:0000313" key="3">
    <source>
        <dbReference type="Proteomes" id="UP001595868"/>
    </source>
</evidence>
<comment type="caution">
    <text evidence="2">The sequence shown here is derived from an EMBL/GenBank/DDBJ whole genome shotgun (WGS) entry which is preliminary data.</text>
</comment>
<reference evidence="3" key="1">
    <citation type="journal article" date="2019" name="Int. J. Syst. Evol. Microbiol.">
        <title>The Global Catalogue of Microorganisms (GCM) 10K type strain sequencing project: providing services to taxonomists for standard genome sequencing and annotation.</title>
        <authorList>
            <consortium name="The Broad Institute Genomics Platform"/>
            <consortium name="The Broad Institute Genome Sequencing Center for Infectious Disease"/>
            <person name="Wu L."/>
            <person name="Ma J."/>
        </authorList>
    </citation>
    <scope>NUCLEOTIDE SEQUENCE [LARGE SCALE GENOMIC DNA]</scope>
    <source>
        <strain evidence="3">2902at01</strain>
    </source>
</reference>
<dbReference type="Proteomes" id="UP001595868">
    <property type="component" value="Unassembled WGS sequence"/>
</dbReference>
<name>A0ABV8KNU4_9ACTN</name>
<feature type="compositionally biased region" description="Polar residues" evidence="1">
    <location>
        <begin position="214"/>
        <end position="228"/>
    </location>
</feature>
<evidence type="ECO:0000313" key="2">
    <source>
        <dbReference type="EMBL" id="MFC4107800.1"/>
    </source>
</evidence>
<organism evidence="2 3">
    <name type="scientific">Micromonospora zhanjiangensis</name>
    <dbReference type="NCBI Taxonomy" id="1522057"/>
    <lineage>
        <taxon>Bacteria</taxon>
        <taxon>Bacillati</taxon>
        <taxon>Actinomycetota</taxon>
        <taxon>Actinomycetes</taxon>
        <taxon>Micromonosporales</taxon>
        <taxon>Micromonosporaceae</taxon>
        <taxon>Micromonospora</taxon>
    </lineage>
</organism>
<evidence type="ECO:0000256" key="1">
    <source>
        <dbReference type="SAM" id="MobiDB-lite"/>
    </source>
</evidence>
<proteinExistence type="predicted"/>
<feature type="region of interest" description="Disordered" evidence="1">
    <location>
        <begin position="148"/>
        <end position="276"/>
    </location>
</feature>
<feature type="compositionally biased region" description="Basic and acidic residues" evidence="1">
    <location>
        <begin position="340"/>
        <end position="350"/>
    </location>
</feature>
<feature type="compositionally biased region" description="Pro residues" evidence="1">
    <location>
        <begin position="246"/>
        <end position="263"/>
    </location>
</feature>
<feature type="region of interest" description="Disordered" evidence="1">
    <location>
        <begin position="329"/>
        <end position="368"/>
    </location>
</feature>
<gene>
    <name evidence="2" type="ORF">ACFOX0_17945</name>
</gene>
<evidence type="ECO:0008006" key="4">
    <source>
        <dbReference type="Google" id="ProtNLM"/>
    </source>
</evidence>
<accession>A0ABV8KNU4</accession>
<dbReference type="EMBL" id="JBHSBN010000011">
    <property type="protein sequence ID" value="MFC4107800.1"/>
    <property type="molecule type" value="Genomic_DNA"/>
</dbReference>
<sequence>MARSEARLSVSIWSDPDFLALGPAPQRMFMFLLSQPDLAHDGVIALRERRWSKSAAGLTRADVEQALADLAAARFVVVDEDTEELLVRSFIRRDKVYRQPNVLRAAQDHLEVVTSPAIRAAIAVELRRIAESGDLRGEPVRIVTEMLDALGNPSGNPSPNPSGKAAGHPPDDDGDPGPNPPDDGPHDHDGPDDTSEAPDTADTPEQEVAAGRNPSRNPSANPSGNPSAGTPGERGVVTAVSSGSPFPVPLSPDPDPHSPPPAARPRASARDTPTADADFDAFWSAYPRRAAKRTARKAWDKAITRATPAEITAGAARYRDRPGRELRFTAHPATWLNGDRWTDDPPRTSRDLALPGQPAAAPEPQSTADKRFADAMALAAKFAAEEAS</sequence>